<accession>U2Y2J4</accession>
<dbReference type="Proteomes" id="UP000016424">
    <property type="component" value="Unassembled WGS sequence"/>
</dbReference>
<reference evidence="3" key="1">
    <citation type="journal article" date="2013" name="Genome">
        <title>Draft Genome Sequence of Geobacillus kaustophilus GBlys, a Lysogenic Strain with Bacteriophage phiOH2.</title>
        <authorList>
            <person name="Doi K."/>
            <person name="Mori K."/>
            <person name="Martono H."/>
            <person name="Nagayoshi Y."/>
            <person name="Fujino Y."/>
            <person name="Tashiro K."/>
            <person name="Kuhara S."/>
            <person name="Ohshima T."/>
        </authorList>
    </citation>
    <scope>NUCLEOTIDE SEQUENCE [LARGE SCALE GENOMIC DNA]</scope>
    <source>
        <strain evidence="3">GBlys</strain>
    </source>
</reference>
<evidence type="ECO:0000313" key="2">
    <source>
        <dbReference type="EMBL" id="GAD13324.1"/>
    </source>
</evidence>
<evidence type="ECO:0000313" key="3">
    <source>
        <dbReference type="Proteomes" id="UP000016424"/>
    </source>
</evidence>
<evidence type="ECO:0000256" key="1">
    <source>
        <dbReference type="SAM" id="MobiDB-lite"/>
    </source>
</evidence>
<feature type="region of interest" description="Disordered" evidence="1">
    <location>
        <begin position="1"/>
        <end position="50"/>
    </location>
</feature>
<comment type="caution">
    <text evidence="2">The sequence shown here is derived from an EMBL/GenBank/DDBJ whole genome shotgun (WGS) entry which is preliminary data.</text>
</comment>
<dbReference type="EMBL" id="BASG01000011">
    <property type="protein sequence ID" value="GAD13324.1"/>
    <property type="molecule type" value="Genomic_DNA"/>
</dbReference>
<protein>
    <submittedName>
        <fullName evidence="2">Uncharacterized protein</fullName>
    </submittedName>
</protein>
<feature type="compositionally biased region" description="Polar residues" evidence="1">
    <location>
        <begin position="39"/>
        <end position="50"/>
    </location>
</feature>
<organism evidence="2 3">
    <name type="scientific">Geobacillus kaustophilus GBlys</name>
    <dbReference type="NCBI Taxonomy" id="1337888"/>
    <lineage>
        <taxon>Bacteria</taxon>
        <taxon>Bacillati</taxon>
        <taxon>Bacillota</taxon>
        <taxon>Bacilli</taxon>
        <taxon>Bacillales</taxon>
        <taxon>Anoxybacillaceae</taxon>
        <taxon>Geobacillus</taxon>
        <taxon>Geobacillus thermoleovorans group</taxon>
    </lineage>
</organism>
<proteinExistence type="predicted"/>
<gene>
    <name evidence="2" type="ORF">GBL_1541</name>
</gene>
<dbReference type="AlphaFoldDB" id="U2Y2J4"/>
<sequence>MVNGGNVRHLSDQKSPSCSSCSIHFPLAPLKRNRHPRQKTITSPQTGSVA</sequence>
<name>U2Y2J4_GEOKU</name>